<comment type="caution">
    <text evidence="4">The sequence shown here is derived from an EMBL/GenBank/DDBJ whole genome shotgun (WGS) entry which is preliminary data.</text>
</comment>
<dbReference type="STRING" id="74031.SAMN04488077_110150"/>
<feature type="domain" description="Peptidoglycan binding-like" evidence="3">
    <location>
        <begin position="74"/>
        <end position="121"/>
    </location>
</feature>
<dbReference type="InterPro" id="IPR036365">
    <property type="entry name" value="PGBD-like_sf"/>
</dbReference>
<name>A0A0L6CY84_9RHOB</name>
<feature type="region of interest" description="Disordered" evidence="1">
    <location>
        <begin position="421"/>
        <end position="447"/>
    </location>
</feature>
<proteinExistence type="predicted"/>
<evidence type="ECO:0000256" key="1">
    <source>
        <dbReference type="SAM" id="MobiDB-lite"/>
    </source>
</evidence>
<dbReference type="EMBL" id="LGVV01000006">
    <property type="protein sequence ID" value="KNX42709.1"/>
    <property type="molecule type" value="Genomic_DNA"/>
</dbReference>
<reference evidence="5" key="1">
    <citation type="submission" date="2015-07" db="EMBL/GenBank/DDBJ databases">
        <title>Draft Genome Sequence of Roseovarius tolerans EL-164, a producer of N-Acylated Alanine Methyl Esters (NAMEs).</title>
        <authorList>
            <person name="Voget S."/>
            <person name="Bruns H."/>
            <person name="Wagner-Doebler I."/>
            <person name="Schulz S."/>
            <person name="Daniel R."/>
        </authorList>
    </citation>
    <scope>NUCLEOTIDE SEQUENCE [LARGE SCALE GENOMIC DNA]</scope>
    <source>
        <strain evidence="5">EL-164</strain>
    </source>
</reference>
<dbReference type="OrthoDB" id="7444491at2"/>
<feature type="chain" id="PRO_5005563370" evidence="2">
    <location>
        <begin position="25"/>
        <end position="447"/>
    </location>
</feature>
<dbReference type="InterPro" id="IPR002477">
    <property type="entry name" value="Peptidoglycan-bd-like"/>
</dbReference>
<dbReference type="Gene3D" id="1.10.101.10">
    <property type="entry name" value="PGBD-like superfamily/PGBD"/>
    <property type="match status" value="1"/>
</dbReference>
<feature type="compositionally biased region" description="Low complexity" evidence="1">
    <location>
        <begin position="193"/>
        <end position="209"/>
    </location>
</feature>
<feature type="region of interest" description="Disordered" evidence="1">
    <location>
        <begin position="193"/>
        <end position="224"/>
    </location>
</feature>
<dbReference type="InterPro" id="IPR036366">
    <property type="entry name" value="PGBDSf"/>
</dbReference>
<keyword evidence="2" id="KW-0732">Signal</keyword>
<organism evidence="4 5">
    <name type="scientific">Roseovarius tolerans</name>
    <dbReference type="NCBI Taxonomy" id="74031"/>
    <lineage>
        <taxon>Bacteria</taxon>
        <taxon>Pseudomonadati</taxon>
        <taxon>Pseudomonadota</taxon>
        <taxon>Alphaproteobacteria</taxon>
        <taxon>Rhodobacterales</taxon>
        <taxon>Roseobacteraceae</taxon>
        <taxon>Roseovarius</taxon>
    </lineage>
</organism>
<evidence type="ECO:0000313" key="4">
    <source>
        <dbReference type="EMBL" id="KNX42709.1"/>
    </source>
</evidence>
<dbReference type="Pfam" id="PF01471">
    <property type="entry name" value="PG_binding_1"/>
    <property type="match status" value="1"/>
</dbReference>
<feature type="signal peptide" evidence="2">
    <location>
        <begin position="1"/>
        <end position="24"/>
    </location>
</feature>
<dbReference type="PATRIC" id="fig|74031.6.peg.798"/>
<evidence type="ECO:0000313" key="5">
    <source>
        <dbReference type="Proteomes" id="UP000037046"/>
    </source>
</evidence>
<evidence type="ECO:0000259" key="3">
    <source>
        <dbReference type="Pfam" id="PF01471"/>
    </source>
</evidence>
<evidence type="ECO:0000256" key="2">
    <source>
        <dbReference type="SAM" id="SignalP"/>
    </source>
</evidence>
<sequence>MVSKRIMMAALAASVALPAGRAAADFADGLVGGLVGGAVSGIIVNESAKARERKRTTTTTTRRVYRAPVNTVERQQVRETQTALNYFGFPAGTPDGVRGRNTRNAVSQFQGHMSYPMTGYLADYERQFLISSYYRAQSSGAATSQLIAQRGQGTRGLLHAYRDEAVGVPTYAAAPVPQAQGQSRVMAAVPQAAQVPQAEPQPQAQTQTASSALPNLMASGGDGPSLASHCNQVSLITNSNGGFVTEASLSDARFALNEQFCLARTYAIAEGETIAANLKGVTPEQLEDQCRAFGPAMRDYVSALSLNERDAVISDVRGFVLQSGQSPAQLAGTAKVCLSVGYRIDNMNVALGSGLLLTALGEEAYGELMGHHLNEGFGTTRRPDLALAWYDGAVTAVEKGAEPVFAPGNSERNSLIRKAAFQSKGAQAPKPEETVQPASTLPTFSLD</sequence>
<protein>
    <submittedName>
        <fullName evidence="4">Putative peptidoglycan binding domain protein</fullName>
    </submittedName>
</protein>
<feature type="compositionally biased region" description="Polar residues" evidence="1">
    <location>
        <begin position="436"/>
        <end position="447"/>
    </location>
</feature>
<dbReference type="AlphaFoldDB" id="A0A0L6CY84"/>
<dbReference type="Proteomes" id="UP000037046">
    <property type="component" value="Unassembled WGS sequence"/>
</dbReference>
<dbReference type="SUPFAM" id="SSF47090">
    <property type="entry name" value="PGBD-like"/>
    <property type="match status" value="1"/>
</dbReference>
<gene>
    <name evidence="4" type="ORF">ROTO_07780</name>
</gene>
<keyword evidence="5" id="KW-1185">Reference proteome</keyword>
<accession>A0A0L6CY84</accession>